<proteinExistence type="inferred from homology"/>
<feature type="domain" description="Protein kinase" evidence="8">
    <location>
        <begin position="1"/>
        <end position="253"/>
    </location>
</feature>
<dbReference type="AlphaFoldDB" id="A0A556U9C8"/>
<dbReference type="GO" id="GO:0030036">
    <property type="term" value="P:actin cytoskeleton organization"/>
    <property type="evidence" value="ECO:0007669"/>
    <property type="project" value="TreeGrafter"/>
</dbReference>
<dbReference type="Gene3D" id="1.10.510.10">
    <property type="entry name" value="Transferase(Phosphotransferase) domain 1"/>
    <property type="match status" value="1"/>
</dbReference>
<evidence type="ECO:0000256" key="5">
    <source>
        <dbReference type="ARBA" id="ARBA00022777"/>
    </source>
</evidence>
<keyword evidence="5 9" id="KW-0418">Kinase</keyword>
<keyword evidence="3" id="KW-0808">Transferase</keyword>
<dbReference type="Pfam" id="PF07714">
    <property type="entry name" value="PK_Tyr_Ser-Thr"/>
    <property type="match status" value="1"/>
</dbReference>
<reference evidence="9 10" key="1">
    <citation type="journal article" date="2019" name="Genome Biol. Evol.">
        <title>Whole-Genome Sequencing of the Giant Devil Catfish, Bagarius yarrelli.</title>
        <authorList>
            <person name="Jiang W."/>
            <person name="Lv Y."/>
            <person name="Cheng L."/>
            <person name="Yang K."/>
            <person name="Chao B."/>
            <person name="Wang X."/>
            <person name="Li Y."/>
            <person name="Pan X."/>
            <person name="You X."/>
            <person name="Zhang Y."/>
            <person name="Yang J."/>
            <person name="Li J."/>
            <person name="Zhang X."/>
            <person name="Liu S."/>
            <person name="Sun C."/>
            <person name="Yang J."/>
            <person name="Shi Q."/>
        </authorList>
    </citation>
    <scope>NUCLEOTIDE SEQUENCE [LARGE SCALE GENOMIC DNA]</scope>
    <source>
        <strain evidence="9">JWS20170419001</strain>
        <tissue evidence="9">Muscle</tissue>
    </source>
</reference>
<feature type="compositionally biased region" description="Polar residues" evidence="7">
    <location>
        <begin position="503"/>
        <end position="514"/>
    </location>
</feature>
<dbReference type="InterPro" id="IPR050940">
    <property type="entry name" value="Actin_reg-Ser/Thr_kinase"/>
</dbReference>
<dbReference type="FunFam" id="1.10.510.10:FF:000202">
    <property type="entry name" value="Dual specificity testis-specific protein kinase 2"/>
    <property type="match status" value="1"/>
</dbReference>
<dbReference type="InterPro" id="IPR001245">
    <property type="entry name" value="Ser-Thr/Tyr_kinase_cat_dom"/>
</dbReference>
<dbReference type="InterPro" id="IPR011009">
    <property type="entry name" value="Kinase-like_dom_sf"/>
</dbReference>
<dbReference type="PRINTS" id="PR00109">
    <property type="entry name" value="TYRKINASE"/>
</dbReference>
<evidence type="ECO:0000313" key="10">
    <source>
        <dbReference type="Proteomes" id="UP000319801"/>
    </source>
</evidence>
<gene>
    <name evidence="9" type="ORF">Baya_8870</name>
</gene>
<evidence type="ECO:0000256" key="1">
    <source>
        <dbReference type="ARBA" id="ARBA00005843"/>
    </source>
</evidence>
<keyword evidence="4" id="KW-0547">Nucleotide-binding</keyword>
<feature type="region of interest" description="Disordered" evidence="7">
    <location>
        <begin position="1"/>
        <end position="24"/>
    </location>
</feature>
<keyword evidence="2" id="KW-0723">Serine/threonine-protein kinase</keyword>
<sequence>MERSKRNSIAGFPRRPDRLEDPDRSVFEAETSPAQMDRMCPSSYRALISAFSCLTRLDDFICERIGSGFFSEVYKYINGGNLEQLLDSNKYLSWSTRVKLASDIAMGLAYLHSKGIFHRDLTSKRFFVKCVRICLRMFSHSCLHRVDGEKLAVVGSPFWMAPEVLRDEPYNEKADVFSYGIILCEIIARIQADPDYLPRTENFGLDYHAFQHMVGDCPPDFLQLAFNCCNMDPKLRPSFPDIVKRLEDIQRRLKAEDGERERIHIPAEMDKKSISKGDKCQGIKRLNSLGLQDDKIPPKSPRPRRNIWLSRSQSDIFSRKPGRKINVQDPHYNPGPRGIAKVNPFSAREDLKGGKIKFFDLPSKSVFSLMFDLHSPRGSMSSYQPHANAGNSWPELWQLPGRQCYSLPVSPQQSLFEAFSTARSEGGDARPKALSGWAKKYAVSEIPPYRPKEPSSARAETENVEAMDCSSSRGSFIDDNNDKEPNQLPNGNGEDMDAEDGENTSSLFSLTNRSPLPLSSLAEPQELRSIVLAPCRASASPDLLSRCDI</sequence>
<dbReference type="Proteomes" id="UP000319801">
    <property type="component" value="Unassembled WGS sequence"/>
</dbReference>
<dbReference type="GO" id="GO:0005737">
    <property type="term" value="C:cytoplasm"/>
    <property type="evidence" value="ECO:0007669"/>
    <property type="project" value="TreeGrafter"/>
</dbReference>
<dbReference type="PANTHER" id="PTHR46485">
    <property type="entry name" value="LIM DOMAIN KINASE 1"/>
    <property type="match status" value="1"/>
</dbReference>
<dbReference type="SUPFAM" id="SSF56112">
    <property type="entry name" value="Protein kinase-like (PK-like)"/>
    <property type="match status" value="1"/>
</dbReference>
<dbReference type="PROSITE" id="PS50011">
    <property type="entry name" value="PROTEIN_KINASE_DOM"/>
    <property type="match status" value="1"/>
</dbReference>
<comment type="similarity">
    <text evidence="1">Belongs to the protein kinase superfamily. TKL Ser/Thr protein kinase family.</text>
</comment>
<keyword evidence="6" id="KW-0067">ATP-binding</keyword>
<dbReference type="GO" id="GO:0005634">
    <property type="term" value="C:nucleus"/>
    <property type="evidence" value="ECO:0007669"/>
    <property type="project" value="TreeGrafter"/>
</dbReference>
<evidence type="ECO:0000313" key="9">
    <source>
        <dbReference type="EMBL" id="TSO25247.1"/>
    </source>
</evidence>
<evidence type="ECO:0000256" key="3">
    <source>
        <dbReference type="ARBA" id="ARBA00022679"/>
    </source>
</evidence>
<dbReference type="GO" id="GO:0005524">
    <property type="term" value="F:ATP binding"/>
    <property type="evidence" value="ECO:0007669"/>
    <property type="project" value="UniProtKB-KW"/>
</dbReference>
<evidence type="ECO:0000256" key="2">
    <source>
        <dbReference type="ARBA" id="ARBA00022527"/>
    </source>
</evidence>
<feature type="compositionally biased region" description="Basic and acidic residues" evidence="7">
    <location>
        <begin position="450"/>
        <end position="461"/>
    </location>
</feature>
<evidence type="ECO:0000256" key="7">
    <source>
        <dbReference type="SAM" id="MobiDB-lite"/>
    </source>
</evidence>
<keyword evidence="10" id="KW-1185">Reference proteome</keyword>
<organism evidence="9 10">
    <name type="scientific">Bagarius yarrelli</name>
    <name type="common">Goonch</name>
    <name type="synonym">Bagrus yarrelli</name>
    <dbReference type="NCBI Taxonomy" id="175774"/>
    <lineage>
        <taxon>Eukaryota</taxon>
        <taxon>Metazoa</taxon>
        <taxon>Chordata</taxon>
        <taxon>Craniata</taxon>
        <taxon>Vertebrata</taxon>
        <taxon>Euteleostomi</taxon>
        <taxon>Actinopterygii</taxon>
        <taxon>Neopterygii</taxon>
        <taxon>Teleostei</taxon>
        <taxon>Ostariophysi</taxon>
        <taxon>Siluriformes</taxon>
        <taxon>Sisoridae</taxon>
        <taxon>Sisorinae</taxon>
        <taxon>Bagarius</taxon>
    </lineage>
</organism>
<dbReference type="EMBL" id="VCAZ01000065">
    <property type="protein sequence ID" value="TSO25247.1"/>
    <property type="molecule type" value="Genomic_DNA"/>
</dbReference>
<evidence type="ECO:0000259" key="8">
    <source>
        <dbReference type="PROSITE" id="PS50011"/>
    </source>
</evidence>
<dbReference type="OrthoDB" id="20134at2759"/>
<dbReference type="InterPro" id="IPR000719">
    <property type="entry name" value="Prot_kinase_dom"/>
</dbReference>
<dbReference type="GO" id="GO:0004674">
    <property type="term" value="F:protein serine/threonine kinase activity"/>
    <property type="evidence" value="ECO:0007669"/>
    <property type="project" value="UniProtKB-KW"/>
</dbReference>
<accession>A0A556U9C8</accession>
<dbReference type="PANTHER" id="PTHR46485:SF6">
    <property type="entry name" value="DUAL SPECIFICITY TESTIS-SPECIFIC PROTEIN KINASE 2"/>
    <property type="match status" value="1"/>
</dbReference>
<feature type="compositionally biased region" description="Basic and acidic residues" evidence="7">
    <location>
        <begin position="14"/>
        <end position="24"/>
    </location>
</feature>
<evidence type="ECO:0000256" key="6">
    <source>
        <dbReference type="ARBA" id="ARBA00022840"/>
    </source>
</evidence>
<comment type="caution">
    <text evidence="9">The sequence shown here is derived from an EMBL/GenBank/DDBJ whole genome shotgun (WGS) entry which is preliminary data.</text>
</comment>
<feature type="region of interest" description="Disordered" evidence="7">
    <location>
        <begin position="448"/>
        <end position="518"/>
    </location>
</feature>
<evidence type="ECO:0000256" key="4">
    <source>
        <dbReference type="ARBA" id="ARBA00022741"/>
    </source>
</evidence>
<protein>
    <submittedName>
        <fullName evidence="9">Dual specificity testis-specific protein kinase 2</fullName>
    </submittedName>
</protein>
<name>A0A556U9C8_BAGYA</name>